<dbReference type="HOGENOM" id="CLU_008747_2_3_9"/>
<evidence type="ECO:0000256" key="1">
    <source>
        <dbReference type="SAM" id="MobiDB-lite"/>
    </source>
</evidence>
<reference evidence="3 4" key="2">
    <citation type="journal article" date="2012" name="Stand. Genomic Sci.">
        <title>Complete Genome Sequence of Clostridium clariflavum DSM 19732.</title>
        <authorList>
            <person name="Izquierdo J.A."/>
            <person name="Goodwin L."/>
            <person name="Davenport K.W."/>
            <person name="Teshima H."/>
            <person name="Bruce D."/>
            <person name="Detter C."/>
            <person name="Tapia R."/>
            <person name="Han S."/>
            <person name="Land M."/>
            <person name="Hauser L."/>
            <person name="Jeffries C.D."/>
            <person name="Han J."/>
            <person name="Pitluck S."/>
            <person name="Nolan M."/>
            <person name="Chen A."/>
            <person name="Huntemann M."/>
            <person name="Mavromatis K."/>
            <person name="Mikhailova N."/>
            <person name="Liolios K."/>
            <person name="Woyke T."/>
            <person name="Lynd L.R."/>
        </authorList>
    </citation>
    <scope>NUCLEOTIDE SEQUENCE [LARGE SCALE GENOMIC DNA]</scope>
    <source>
        <strain evidence="4">DSM 19732 / NBRC 101661 / EBR45</strain>
    </source>
</reference>
<feature type="domain" description="AAA+ ATPase" evidence="2">
    <location>
        <begin position="433"/>
        <end position="621"/>
    </location>
</feature>
<keyword evidence="4" id="KW-1185">Reference proteome</keyword>
<accession>G8M0X2</accession>
<dbReference type="eggNOG" id="COG1401">
    <property type="taxonomic scope" value="Bacteria"/>
</dbReference>
<dbReference type="InterPro" id="IPR003593">
    <property type="entry name" value="AAA+_ATPase"/>
</dbReference>
<dbReference type="Proteomes" id="UP000005435">
    <property type="component" value="Chromosome"/>
</dbReference>
<dbReference type="InterPro" id="IPR052934">
    <property type="entry name" value="Methyl-DNA_Rec/Restrict_Enz"/>
</dbReference>
<dbReference type="EMBL" id="CP003065">
    <property type="protein sequence ID" value="AEV70215.1"/>
    <property type="molecule type" value="Genomic_DNA"/>
</dbReference>
<evidence type="ECO:0000259" key="2">
    <source>
        <dbReference type="SMART" id="SM00382"/>
    </source>
</evidence>
<keyword evidence="3" id="KW-0378">Hydrolase</keyword>
<dbReference type="RefSeq" id="WP_014256723.1">
    <property type="nucleotide sequence ID" value="NC_016627.1"/>
</dbReference>
<keyword evidence="3" id="KW-0540">Nuclease</keyword>
<dbReference type="PANTHER" id="PTHR37291">
    <property type="entry name" value="5-METHYLCYTOSINE-SPECIFIC RESTRICTION ENZYME B"/>
    <property type="match status" value="1"/>
</dbReference>
<protein>
    <submittedName>
        <fullName evidence="3">GTPase subunit of restriction endonuclease</fullName>
    </submittedName>
</protein>
<dbReference type="SUPFAM" id="SSF52540">
    <property type="entry name" value="P-loop containing nucleoside triphosphate hydrolases"/>
    <property type="match status" value="1"/>
</dbReference>
<feature type="region of interest" description="Disordered" evidence="1">
    <location>
        <begin position="739"/>
        <end position="764"/>
    </location>
</feature>
<dbReference type="KEGG" id="ccl:Clocl_3762"/>
<dbReference type="Pfam" id="PF07728">
    <property type="entry name" value="AAA_5"/>
    <property type="match status" value="1"/>
</dbReference>
<name>G8M0X2_ACECE</name>
<sequence length="764" mass="87428">MGNIQFKKLDIVLDKIKQTCEKLLLNNKLPTREQLGQGYKLFLQKFGPDVLKGLDGELLLNTLFHIGNRDGLAYWLEFKNDEEFRTFDYGSISGGSAFKYVMFKRNLDNEWVTGNPKNQRVLSLNEAVSLARELRDILIYGSDVIRQFSGSNIDIDDYKELQKKFDENMKHNMNRLAWVHKYYHMIYPDVIDDFHSAKFQRHGLIYCGIVPTKEDNLYEMAGYFRLIADKCKLPVNYVTAAINELSGPPVNYFRIGTGDNNENYWSDMRSNSYVAIGWSELGDLNSYSQSENMRNEIQERLISLYKYNNTTASVKAGEIVRFYKGIEIGDIVVAVSGERVYGIGKVTGNYEYIKDRRYSHCKSVNWLRIFNEPVKLPKPGAGKLTTCFTYKDIENIMEINRLISEKEVKGEESKELLPPLMGVIADIEKVLIRKKQLILYGPPGTGKTYYAEKACCELASRNIFRKPFSSLSEDEKKTILGDGRTDGVVRMCCFHPSYGYEDFIEGIKPRVYDNQTVFEIREGIFKKICSDALKKPNVNFYLIIDEINRGDISRIFGELIMLIEKGKRGKQVLLPLSNESFAVPKNVYIIGTMNTADRSIALLDVALRRRFGFIELMPDYTLFEGVELNGLPLGGWLKELNSRICEYIGKDARNLQIGHSYFLEGEKPITAPDKFKQIVKEDIIPLIEEYCYGDYSMISKILGEGMVDVKNQTIKFELFNTRDISDLVTALLSPCPTLRAETKSHDDSNIDEESETNDSSNGVE</sequence>
<dbReference type="GO" id="GO:0005524">
    <property type="term" value="F:ATP binding"/>
    <property type="evidence" value="ECO:0007669"/>
    <property type="project" value="InterPro"/>
</dbReference>
<dbReference type="CDD" id="cd00009">
    <property type="entry name" value="AAA"/>
    <property type="match status" value="1"/>
</dbReference>
<dbReference type="PANTHER" id="PTHR37291:SF1">
    <property type="entry name" value="TYPE IV METHYL-DIRECTED RESTRICTION ENZYME ECOKMCRB SUBUNIT"/>
    <property type="match status" value="1"/>
</dbReference>
<keyword evidence="3" id="KW-0255">Endonuclease</keyword>
<dbReference type="InterPro" id="IPR011704">
    <property type="entry name" value="ATPase_dyneun-rel_AAA"/>
</dbReference>
<evidence type="ECO:0000313" key="4">
    <source>
        <dbReference type="Proteomes" id="UP000005435"/>
    </source>
</evidence>
<evidence type="ECO:0000313" key="3">
    <source>
        <dbReference type="EMBL" id="AEV70215.1"/>
    </source>
</evidence>
<dbReference type="Gene3D" id="3.40.50.300">
    <property type="entry name" value="P-loop containing nucleotide triphosphate hydrolases"/>
    <property type="match status" value="1"/>
</dbReference>
<dbReference type="AlphaFoldDB" id="G8M0X2"/>
<proteinExistence type="predicted"/>
<dbReference type="InterPro" id="IPR027417">
    <property type="entry name" value="P-loop_NTPase"/>
</dbReference>
<gene>
    <name evidence="3" type="ordered locus">Clocl_3762</name>
</gene>
<organism evidence="3 4">
    <name type="scientific">Acetivibrio clariflavus (strain DSM 19732 / NBRC 101661 / EBR45)</name>
    <name type="common">Clostridium clariflavum</name>
    <dbReference type="NCBI Taxonomy" id="720554"/>
    <lineage>
        <taxon>Bacteria</taxon>
        <taxon>Bacillati</taxon>
        <taxon>Bacillota</taxon>
        <taxon>Clostridia</taxon>
        <taxon>Eubacteriales</taxon>
        <taxon>Oscillospiraceae</taxon>
        <taxon>Acetivibrio</taxon>
    </lineage>
</organism>
<dbReference type="REBASE" id="45476">
    <property type="entry name" value="Ccl19732McrBCP"/>
</dbReference>
<dbReference type="GO" id="GO:0004519">
    <property type="term" value="F:endonuclease activity"/>
    <property type="evidence" value="ECO:0007669"/>
    <property type="project" value="UniProtKB-KW"/>
</dbReference>
<dbReference type="SMART" id="SM00382">
    <property type="entry name" value="AAA"/>
    <property type="match status" value="1"/>
</dbReference>
<dbReference type="GO" id="GO:0016887">
    <property type="term" value="F:ATP hydrolysis activity"/>
    <property type="evidence" value="ECO:0007669"/>
    <property type="project" value="InterPro"/>
</dbReference>
<reference evidence="4" key="1">
    <citation type="submission" date="2011-12" db="EMBL/GenBank/DDBJ databases">
        <title>Complete sequence of Clostridium clariflavum DSM 19732.</title>
        <authorList>
            <consortium name="US DOE Joint Genome Institute"/>
            <person name="Lucas S."/>
            <person name="Han J."/>
            <person name="Lapidus A."/>
            <person name="Cheng J.-F."/>
            <person name="Goodwin L."/>
            <person name="Pitluck S."/>
            <person name="Peters L."/>
            <person name="Teshima H."/>
            <person name="Detter J.C."/>
            <person name="Han C."/>
            <person name="Tapia R."/>
            <person name="Land M."/>
            <person name="Hauser L."/>
            <person name="Kyrpides N."/>
            <person name="Ivanova N."/>
            <person name="Pagani I."/>
            <person name="Kitzmiller T."/>
            <person name="Lynd L."/>
            <person name="Izquierdo J."/>
            <person name="Woyke T."/>
        </authorList>
    </citation>
    <scope>NUCLEOTIDE SEQUENCE [LARGE SCALE GENOMIC DNA]</scope>
    <source>
        <strain evidence="4">DSM 19732 / NBRC 101661 / EBR45</strain>
    </source>
</reference>
<dbReference type="STRING" id="720554.Clocl_3762"/>